<feature type="domain" description="DUF2264" evidence="2">
    <location>
        <begin position="373"/>
        <end position="576"/>
    </location>
</feature>
<evidence type="ECO:0000259" key="1">
    <source>
        <dbReference type="Pfam" id="PF10022"/>
    </source>
</evidence>
<accession>A0ABN8UCK8</accession>
<evidence type="ECO:0000313" key="3">
    <source>
        <dbReference type="EMBL" id="CAH8247196.1"/>
    </source>
</evidence>
<dbReference type="PANTHER" id="PTHR35339:SF4">
    <property type="entry name" value="LINALOOL DEHYDRATASE_ISOMERASE DOMAIN-CONTAINING PROTEIN"/>
    <property type="match status" value="1"/>
</dbReference>
<dbReference type="InterPro" id="IPR049237">
    <property type="entry name" value="DUF2264_C"/>
</dbReference>
<reference evidence="3" key="1">
    <citation type="submission" date="2022-06" db="EMBL/GenBank/DDBJ databases">
        <authorList>
            <person name="Dietemann V."/>
            <person name="Ory F."/>
            <person name="Dainat B."/>
            <person name="Oberhansli S."/>
        </authorList>
    </citation>
    <scope>NUCLEOTIDE SEQUENCE</scope>
    <source>
        <strain evidence="3">Ena-SAMPLE-TAB-26-04-2022-14:26:32:270-5432</strain>
    </source>
</reference>
<dbReference type="InterPro" id="IPR016624">
    <property type="entry name" value="UCP014753"/>
</dbReference>
<proteinExistence type="predicted"/>
<organism evidence="3 4">
    <name type="scientific">Paenibacillus melissococcoides</name>
    <dbReference type="NCBI Taxonomy" id="2912268"/>
    <lineage>
        <taxon>Bacteria</taxon>
        <taxon>Bacillati</taxon>
        <taxon>Bacillota</taxon>
        <taxon>Bacilli</taxon>
        <taxon>Bacillales</taxon>
        <taxon>Paenibacillaceae</taxon>
        <taxon>Paenibacillus</taxon>
    </lineage>
</organism>
<dbReference type="Pfam" id="PF20938">
    <property type="entry name" value="DUF2264_C"/>
    <property type="match status" value="1"/>
</dbReference>
<dbReference type="RefSeq" id="WP_249725545.1">
    <property type="nucleotide sequence ID" value="NZ_AP031286.1"/>
</dbReference>
<dbReference type="PIRSF" id="PIRSF014753">
    <property type="entry name" value="UCP014753"/>
    <property type="match status" value="1"/>
</dbReference>
<feature type="domain" description="DUF2264" evidence="1">
    <location>
        <begin position="13"/>
        <end position="352"/>
    </location>
</feature>
<dbReference type="Proteomes" id="UP001154322">
    <property type="component" value="Unassembled WGS sequence"/>
</dbReference>
<comment type="caution">
    <text evidence="3">The sequence shown here is derived from an EMBL/GenBank/DDBJ whole genome shotgun (WGS) entry which is preliminary data.</text>
</comment>
<evidence type="ECO:0000259" key="2">
    <source>
        <dbReference type="Pfam" id="PF20938"/>
    </source>
</evidence>
<evidence type="ECO:0000313" key="4">
    <source>
        <dbReference type="Proteomes" id="UP001154322"/>
    </source>
</evidence>
<protein>
    <submittedName>
        <fullName evidence="3">DUF2264 domain-containing protein</fullName>
    </submittedName>
</protein>
<name>A0ABN8UCK8_9BACL</name>
<dbReference type="InterPro" id="IPR049349">
    <property type="entry name" value="DUF2264_N"/>
</dbReference>
<dbReference type="PANTHER" id="PTHR35339">
    <property type="entry name" value="LINALOOL DEHYDRATASE_ISOMERASE DOMAIN-CONTAINING PROTEIN"/>
    <property type="match status" value="1"/>
</dbReference>
<dbReference type="Pfam" id="PF10022">
    <property type="entry name" value="DUF2264"/>
    <property type="match status" value="1"/>
</dbReference>
<sequence length="605" mass="68696">MIEEIRRIQWNHRDEIAAALLTLVQPLRPRLAEQPGHLALGTHGTIYTASRRDAEGFLRILWGLGPFLVHYDDEQLRLQWMQGLAAGCNPHSEHYYGKTMDGDQLLVEMASIAATLLLAPHKTWDVLSETDQQHVADWLWQINERRLAPNNWHFFRILVNVALKRLGKTYSREMIEEDFALIESCYVGDGWYFDGVDQQFDYYIPWAFHYYSLIYVTFMADEDPERAARLKERAILFARSYQYWFDSKGEAVPFGRSLAYRFAQASFWSALVLADVEALPWGVIKGLYARNMRSWMNHNIFTADGVLSVGYHYQNLVMGEGYNGAGSPYWAFKSFLLLAVPDDHPYWQAEEVEQKVAPGRLSLPSMKAMIEHTHHSQHVLMYPVGQFIGYQNHACAKYSKFAYSTVFGFSVPRSNYYYYEGAFDSVLAVSEDGVHYRDKPLDTSYELHEDRLVHNWQPQAGVKIRSTIVPCGDSHVRIHELETSRALIAYDAGFSAPFATVSSDGTAVVETSLASYNSPAGTTIAKAVTGFTQAEMIRTEPNTNLFFERTLMPALRAELQPGTHVLVSVMAGVPAGCVSQLPEVKSTEDRVIVHDNEQTITVNLK</sequence>
<keyword evidence="4" id="KW-1185">Reference proteome</keyword>
<gene>
    <name evidence="3" type="ORF">WJ0W_004430</name>
</gene>
<dbReference type="EMBL" id="CALYLO010000006">
    <property type="protein sequence ID" value="CAH8247196.1"/>
    <property type="molecule type" value="Genomic_DNA"/>
</dbReference>